<protein>
    <submittedName>
        <fullName evidence="6">LysR family transcriptional regulator</fullName>
    </submittedName>
</protein>
<comment type="caution">
    <text evidence="6">The sequence shown here is derived from an EMBL/GenBank/DDBJ whole genome shotgun (WGS) entry which is preliminary data.</text>
</comment>
<dbReference type="PRINTS" id="PR00039">
    <property type="entry name" value="HTHLYSR"/>
</dbReference>
<accession>A0ABW3TGU4</accession>
<gene>
    <name evidence="6" type="ORF">ACFQ3C_17060</name>
</gene>
<proteinExistence type="inferred from homology"/>
<dbReference type="Pfam" id="PF00126">
    <property type="entry name" value="HTH_1"/>
    <property type="match status" value="1"/>
</dbReference>
<dbReference type="Gene3D" id="3.40.190.290">
    <property type="match status" value="1"/>
</dbReference>
<name>A0ABW3TGU4_9RHOB</name>
<dbReference type="RefSeq" id="WP_380794362.1">
    <property type="nucleotide sequence ID" value="NZ_JBHTKR010000007.1"/>
</dbReference>
<dbReference type="EMBL" id="JBHTKR010000007">
    <property type="protein sequence ID" value="MFD1196384.1"/>
    <property type="molecule type" value="Genomic_DNA"/>
</dbReference>
<dbReference type="InterPro" id="IPR000847">
    <property type="entry name" value="LysR_HTH_N"/>
</dbReference>
<keyword evidence="2" id="KW-0805">Transcription regulation</keyword>
<evidence type="ECO:0000256" key="1">
    <source>
        <dbReference type="ARBA" id="ARBA00009437"/>
    </source>
</evidence>
<dbReference type="Gene3D" id="1.10.10.10">
    <property type="entry name" value="Winged helix-like DNA-binding domain superfamily/Winged helix DNA-binding domain"/>
    <property type="match status" value="1"/>
</dbReference>
<keyword evidence="7" id="KW-1185">Reference proteome</keyword>
<dbReference type="InterPro" id="IPR005119">
    <property type="entry name" value="LysR_subst-bd"/>
</dbReference>
<dbReference type="Pfam" id="PF03466">
    <property type="entry name" value="LysR_substrate"/>
    <property type="match status" value="1"/>
</dbReference>
<dbReference type="InterPro" id="IPR036390">
    <property type="entry name" value="WH_DNA-bd_sf"/>
</dbReference>
<evidence type="ECO:0000259" key="5">
    <source>
        <dbReference type="PROSITE" id="PS50931"/>
    </source>
</evidence>
<evidence type="ECO:0000256" key="3">
    <source>
        <dbReference type="ARBA" id="ARBA00023125"/>
    </source>
</evidence>
<organism evidence="6 7">
    <name type="scientific">Seohaeicola saemankumensis</name>
    <dbReference type="NCBI Taxonomy" id="481181"/>
    <lineage>
        <taxon>Bacteria</taxon>
        <taxon>Pseudomonadati</taxon>
        <taxon>Pseudomonadota</taxon>
        <taxon>Alphaproteobacteria</taxon>
        <taxon>Rhodobacterales</taxon>
        <taxon>Roseobacteraceae</taxon>
        <taxon>Seohaeicola</taxon>
    </lineage>
</organism>
<feature type="domain" description="HTH lysR-type" evidence="5">
    <location>
        <begin position="4"/>
        <end position="61"/>
    </location>
</feature>
<comment type="similarity">
    <text evidence="1">Belongs to the LysR transcriptional regulatory family.</text>
</comment>
<dbReference type="SUPFAM" id="SSF53850">
    <property type="entry name" value="Periplasmic binding protein-like II"/>
    <property type="match status" value="1"/>
</dbReference>
<dbReference type="InterPro" id="IPR036388">
    <property type="entry name" value="WH-like_DNA-bd_sf"/>
</dbReference>
<dbReference type="Proteomes" id="UP001597151">
    <property type="component" value="Unassembled WGS sequence"/>
</dbReference>
<dbReference type="SUPFAM" id="SSF46785">
    <property type="entry name" value="Winged helix' DNA-binding domain"/>
    <property type="match status" value="1"/>
</dbReference>
<keyword evidence="4" id="KW-0804">Transcription</keyword>
<dbReference type="PANTHER" id="PTHR30126">
    <property type="entry name" value="HTH-TYPE TRANSCRIPTIONAL REGULATOR"/>
    <property type="match status" value="1"/>
</dbReference>
<sequence length="300" mass="32987">MDAITLDQFAVFLAIVEEGSFAAAARRLGRAQSAVTYAVQKLEDQCGVTLFDRSSYRPTLTEQGRALLPRIRRIMEDLGEFRVQAQSMAQEVEAELVLVVETFVPLSLIAPALRQFHAAFPMVQLRIIAVRPQDATNQLVAHRADLGLFMQSPNPAPDLDSRRVTGIDFVAVAAPDHPLAKLPPQFPKEAMRDHLQIVVSNPRPSGDASSYGVVGVNQWHVSEVRLRHDLIRQGIGWGSMPRPMVEADLARGDLVVLQPAQWDSTDTMPSFTIVVARRKEKALGPAGRFLLAAISARQTG</sequence>
<evidence type="ECO:0000313" key="6">
    <source>
        <dbReference type="EMBL" id="MFD1196384.1"/>
    </source>
</evidence>
<keyword evidence="3" id="KW-0238">DNA-binding</keyword>
<reference evidence="7" key="1">
    <citation type="journal article" date="2019" name="Int. J. Syst. Evol. Microbiol.">
        <title>The Global Catalogue of Microorganisms (GCM) 10K type strain sequencing project: providing services to taxonomists for standard genome sequencing and annotation.</title>
        <authorList>
            <consortium name="The Broad Institute Genomics Platform"/>
            <consortium name="The Broad Institute Genome Sequencing Center for Infectious Disease"/>
            <person name="Wu L."/>
            <person name="Ma J."/>
        </authorList>
    </citation>
    <scope>NUCLEOTIDE SEQUENCE [LARGE SCALE GENOMIC DNA]</scope>
    <source>
        <strain evidence="7">CCUG 55328</strain>
    </source>
</reference>
<dbReference type="PROSITE" id="PS50931">
    <property type="entry name" value="HTH_LYSR"/>
    <property type="match status" value="1"/>
</dbReference>
<evidence type="ECO:0000256" key="4">
    <source>
        <dbReference type="ARBA" id="ARBA00023163"/>
    </source>
</evidence>
<dbReference type="PANTHER" id="PTHR30126:SF91">
    <property type="entry name" value="LYSR FAMILY TRANSCRIPTIONAL REGULATOR"/>
    <property type="match status" value="1"/>
</dbReference>
<evidence type="ECO:0000256" key="2">
    <source>
        <dbReference type="ARBA" id="ARBA00023015"/>
    </source>
</evidence>
<dbReference type="CDD" id="cd05466">
    <property type="entry name" value="PBP2_LTTR_substrate"/>
    <property type="match status" value="1"/>
</dbReference>
<evidence type="ECO:0000313" key="7">
    <source>
        <dbReference type="Proteomes" id="UP001597151"/>
    </source>
</evidence>